<sequence>MSVSPLPQLRTRRAVFWRQETIAAAQGSLAARLYAPAEIEPEAGLVLHLHGGSFSSGSLAEGEAVATALAEAGAIVMSIDYPLAPGHRFPEALEAAYAALQTLAKGRARWASKHAPIYVAGEEAGGNLAAALALMARDRRGPELAGQILFSPMLDACLGTYSLRTAEAGPVGCRWADGWADYLGTPDKAAHPYAAPLNASRLTGLAPALLISSQDDPLRDEAAHYAARLQEAGVTVRHHVQTGPTQWPDAYAGAPEEGSCLCLACNHVTEFYALTAPP</sequence>
<evidence type="ECO:0000256" key="1">
    <source>
        <dbReference type="ARBA" id="ARBA00022801"/>
    </source>
</evidence>
<dbReference type="SUPFAM" id="SSF53474">
    <property type="entry name" value="alpha/beta-Hydrolases"/>
    <property type="match status" value="1"/>
</dbReference>
<name>A0A1D7TYN2_9HYPH</name>
<dbReference type="Proteomes" id="UP000094969">
    <property type="component" value="Chromosome"/>
</dbReference>
<dbReference type="EMBL" id="CP017147">
    <property type="protein sequence ID" value="AOO80231.1"/>
    <property type="molecule type" value="Genomic_DNA"/>
</dbReference>
<keyword evidence="1" id="KW-0378">Hydrolase</keyword>
<dbReference type="RefSeq" id="WP_069689451.1">
    <property type="nucleotide sequence ID" value="NZ_CP017147.1"/>
</dbReference>
<accession>A0A1D7TYN2</accession>
<dbReference type="Gene3D" id="3.40.50.1820">
    <property type="entry name" value="alpha/beta hydrolase"/>
    <property type="match status" value="1"/>
</dbReference>
<dbReference type="InterPro" id="IPR029058">
    <property type="entry name" value="AB_hydrolase_fold"/>
</dbReference>
<feature type="domain" description="Alpha/beta hydrolase fold-3" evidence="2">
    <location>
        <begin position="46"/>
        <end position="241"/>
    </location>
</feature>
<dbReference type="PANTHER" id="PTHR48081">
    <property type="entry name" value="AB HYDROLASE SUPERFAMILY PROTEIN C4A8.06C"/>
    <property type="match status" value="1"/>
</dbReference>
<protein>
    <recommendedName>
        <fullName evidence="2">Alpha/beta hydrolase fold-3 domain-containing protein</fullName>
    </recommendedName>
</protein>
<reference evidence="3 4" key="1">
    <citation type="journal article" date="2015" name="Antonie Van Leeuwenhoek">
        <title>Bosea vaviloviae sp. nov., a new species of slow-growing rhizobia isolated from nodules of the relict species Vavilovia formosa (Stev.) Fed.</title>
        <authorList>
            <person name="Safronova V.I."/>
            <person name="Kuznetsova I.G."/>
            <person name="Sazanova A.L."/>
            <person name="Kimeklis A.K."/>
            <person name="Belimov A.A."/>
            <person name="Andronov E.E."/>
            <person name="Pinaev A.G."/>
            <person name="Chizhevskaya E.P."/>
            <person name="Pukhaev A.R."/>
            <person name="Popov K.P."/>
            <person name="Willems A."/>
            <person name="Tikhonovich I.A."/>
        </authorList>
    </citation>
    <scope>NUCLEOTIDE SEQUENCE [LARGE SCALE GENOMIC DNA]</scope>
    <source>
        <strain evidence="3 4">Vaf18</strain>
    </source>
</reference>
<gene>
    <name evidence="3" type="ORF">BHK69_06905</name>
</gene>
<organism evidence="3 4">
    <name type="scientific">Bosea vaviloviae</name>
    <dbReference type="NCBI Taxonomy" id="1526658"/>
    <lineage>
        <taxon>Bacteria</taxon>
        <taxon>Pseudomonadati</taxon>
        <taxon>Pseudomonadota</taxon>
        <taxon>Alphaproteobacteria</taxon>
        <taxon>Hyphomicrobiales</taxon>
        <taxon>Boseaceae</taxon>
        <taxon>Bosea</taxon>
    </lineage>
</organism>
<dbReference type="InterPro" id="IPR013094">
    <property type="entry name" value="AB_hydrolase_3"/>
</dbReference>
<dbReference type="InterPro" id="IPR050300">
    <property type="entry name" value="GDXG_lipolytic_enzyme"/>
</dbReference>
<keyword evidence="4" id="KW-1185">Reference proteome</keyword>
<dbReference type="STRING" id="1526658.BHK69_06905"/>
<dbReference type="PANTHER" id="PTHR48081:SF8">
    <property type="entry name" value="ALPHA_BETA HYDROLASE FOLD-3 DOMAIN-CONTAINING PROTEIN-RELATED"/>
    <property type="match status" value="1"/>
</dbReference>
<evidence type="ECO:0000313" key="3">
    <source>
        <dbReference type="EMBL" id="AOO80231.1"/>
    </source>
</evidence>
<dbReference type="GO" id="GO:0016787">
    <property type="term" value="F:hydrolase activity"/>
    <property type="evidence" value="ECO:0007669"/>
    <property type="project" value="UniProtKB-KW"/>
</dbReference>
<evidence type="ECO:0000259" key="2">
    <source>
        <dbReference type="Pfam" id="PF07859"/>
    </source>
</evidence>
<dbReference type="AlphaFoldDB" id="A0A1D7TYN2"/>
<dbReference type="Pfam" id="PF07859">
    <property type="entry name" value="Abhydrolase_3"/>
    <property type="match status" value="1"/>
</dbReference>
<proteinExistence type="predicted"/>
<evidence type="ECO:0000313" key="4">
    <source>
        <dbReference type="Proteomes" id="UP000094969"/>
    </source>
</evidence>
<dbReference type="KEGG" id="bvv:BHK69_06905"/>
<dbReference type="OrthoDB" id="9806180at2"/>